<dbReference type="EMBL" id="PKOZ01000003">
    <property type="protein sequence ID" value="PQD95940.1"/>
    <property type="molecule type" value="Genomic_DNA"/>
</dbReference>
<dbReference type="GO" id="GO:0043137">
    <property type="term" value="P:DNA replication, removal of RNA primer"/>
    <property type="evidence" value="ECO:0007669"/>
    <property type="project" value="TreeGrafter"/>
</dbReference>
<evidence type="ECO:0000256" key="1">
    <source>
        <dbReference type="ARBA" id="ARBA00000077"/>
    </source>
</evidence>
<evidence type="ECO:0000256" key="13">
    <source>
        <dbReference type="ARBA" id="ARBA00023211"/>
    </source>
</evidence>
<dbReference type="InterPro" id="IPR024567">
    <property type="entry name" value="RNase_HII/HIII_dom"/>
</dbReference>
<evidence type="ECO:0000256" key="4">
    <source>
        <dbReference type="ARBA" id="ARBA00004496"/>
    </source>
</evidence>
<dbReference type="FunFam" id="3.30.420.10:FF:000006">
    <property type="entry name" value="Ribonuclease HII"/>
    <property type="match status" value="1"/>
</dbReference>
<proteinExistence type="inferred from homology"/>
<dbReference type="Proteomes" id="UP000239663">
    <property type="component" value="Unassembled WGS sequence"/>
</dbReference>
<keyword evidence="13 14" id="KW-0464">Manganese</keyword>
<dbReference type="PANTHER" id="PTHR10954:SF18">
    <property type="entry name" value="RIBONUCLEASE HII"/>
    <property type="match status" value="1"/>
</dbReference>
<dbReference type="NCBIfam" id="NF000595">
    <property type="entry name" value="PRK00015.1-3"/>
    <property type="match status" value="1"/>
</dbReference>
<comment type="caution">
    <text evidence="18">The sequence shown here is derived from an EMBL/GenBank/DDBJ whole genome shotgun (WGS) entry which is preliminary data.</text>
</comment>
<keyword evidence="11 14" id="KW-0255">Endonuclease</keyword>
<feature type="binding site" evidence="14 15">
    <location>
        <position position="167"/>
    </location>
    <ligand>
        <name>a divalent metal cation</name>
        <dbReference type="ChEBI" id="CHEBI:60240"/>
    </ligand>
</feature>
<dbReference type="GO" id="GO:0005737">
    <property type="term" value="C:cytoplasm"/>
    <property type="evidence" value="ECO:0007669"/>
    <property type="project" value="UniProtKB-SubCell"/>
</dbReference>
<feature type="binding site" evidence="14 15">
    <location>
        <position position="75"/>
    </location>
    <ligand>
        <name>a divalent metal cation</name>
        <dbReference type="ChEBI" id="CHEBI:60240"/>
    </ligand>
</feature>
<evidence type="ECO:0000313" key="18">
    <source>
        <dbReference type="EMBL" id="PQD95940.1"/>
    </source>
</evidence>
<dbReference type="GO" id="GO:0003723">
    <property type="term" value="F:RNA binding"/>
    <property type="evidence" value="ECO:0007669"/>
    <property type="project" value="UniProtKB-UniRule"/>
</dbReference>
<feature type="binding site" evidence="14 15">
    <location>
        <position position="76"/>
    </location>
    <ligand>
        <name>a divalent metal cation</name>
        <dbReference type="ChEBI" id="CHEBI:60240"/>
    </ligand>
</feature>
<feature type="domain" description="RNase H type-2" evidence="17">
    <location>
        <begin position="69"/>
        <end position="252"/>
    </location>
</feature>
<dbReference type="Gene3D" id="3.30.420.10">
    <property type="entry name" value="Ribonuclease H-like superfamily/Ribonuclease H"/>
    <property type="match status" value="1"/>
</dbReference>
<comment type="cofactor">
    <cofactor evidence="2">
        <name>Mg(2+)</name>
        <dbReference type="ChEBI" id="CHEBI:18420"/>
    </cofactor>
</comment>
<evidence type="ECO:0000256" key="16">
    <source>
        <dbReference type="RuleBase" id="RU003515"/>
    </source>
</evidence>
<keyword evidence="10 14" id="KW-0479">Metal-binding</keyword>
<dbReference type="Pfam" id="PF01351">
    <property type="entry name" value="RNase_HII"/>
    <property type="match status" value="1"/>
</dbReference>
<protein>
    <recommendedName>
        <fullName evidence="7 14">Ribonuclease HII</fullName>
        <shortName evidence="14">RNase HII</shortName>
        <ecNumber evidence="6 14">3.1.26.4</ecNumber>
    </recommendedName>
</protein>
<dbReference type="PROSITE" id="PS51975">
    <property type="entry name" value="RNASE_H_2"/>
    <property type="match status" value="1"/>
</dbReference>
<comment type="catalytic activity">
    <reaction evidence="1 14 15 16">
        <text>Endonucleolytic cleavage to 5'-phosphomonoester.</text>
        <dbReference type="EC" id="3.1.26.4"/>
    </reaction>
</comment>
<evidence type="ECO:0000256" key="15">
    <source>
        <dbReference type="PROSITE-ProRule" id="PRU01319"/>
    </source>
</evidence>
<dbReference type="GO" id="GO:0004523">
    <property type="term" value="F:RNA-DNA hybrid ribonuclease activity"/>
    <property type="evidence" value="ECO:0007669"/>
    <property type="project" value="UniProtKB-UniRule"/>
</dbReference>
<dbReference type="HAMAP" id="MF_00052_B">
    <property type="entry name" value="RNase_HII_B"/>
    <property type="match status" value="1"/>
</dbReference>
<evidence type="ECO:0000256" key="7">
    <source>
        <dbReference type="ARBA" id="ARBA00019179"/>
    </source>
</evidence>
<keyword evidence="19" id="KW-1185">Reference proteome</keyword>
<evidence type="ECO:0000256" key="12">
    <source>
        <dbReference type="ARBA" id="ARBA00022801"/>
    </source>
</evidence>
<dbReference type="EC" id="3.1.26.4" evidence="6 14"/>
<dbReference type="AlphaFoldDB" id="A0A2S7N1S0"/>
<dbReference type="CDD" id="cd07182">
    <property type="entry name" value="RNase_HII_bacteria_HII_like"/>
    <property type="match status" value="1"/>
</dbReference>
<comment type="similarity">
    <text evidence="5 14 16">Belongs to the RNase HII family.</text>
</comment>
<dbReference type="NCBIfam" id="NF000594">
    <property type="entry name" value="PRK00015.1-1"/>
    <property type="match status" value="1"/>
</dbReference>
<evidence type="ECO:0000256" key="14">
    <source>
        <dbReference type="HAMAP-Rule" id="MF_00052"/>
    </source>
</evidence>
<dbReference type="OrthoDB" id="9803420at2"/>
<evidence type="ECO:0000256" key="10">
    <source>
        <dbReference type="ARBA" id="ARBA00022723"/>
    </source>
</evidence>
<evidence type="ECO:0000256" key="8">
    <source>
        <dbReference type="ARBA" id="ARBA00022490"/>
    </source>
</evidence>
<comment type="cofactor">
    <cofactor evidence="14 15">
        <name>Mn(2+)</name>
        <dbReference type="ChEBI" id="CHEBI:29035"/>
    </cofactor>
    <cofactor evidence="14 15">
        <name>Mg(2+)</name>
        <dbReference type="ChEBI" id="CHEBI:18420"/>
    </cofactor>
    <text evidence="14 15">Manganese or magnesium. Binds 1 divalent metal ion per monomer in the absence of substrate. May bind a second metal ion after substrate binding.</text>
</comment>
<name>A0A2S7N1S0_9BACI</name>
<evidence type="ECO:0000256" key="11">
    <source>
        <dbReference type="ARBA" id="ARBA00022759"/>
    </source>
</evidence>
<accession>A0A2S7N1S0</accession>
<dbReference type="PANTHER" id="PTHR10954">
    <property type="entry name" value="RIBONUCLEASE H2 SUBUNIT A"/>
    <property type="match status" value="1"/>
</dbReference>
<keyword evidence="9 14" id="KW-0540">Nuclease</keyword>
<comment type="subcellular location">
    <subcellularLocation>
        <location evidence="4 14">Cytoplasm</location>
    </subcellularLocation>
</comment>
<keyword evidence="12 14" id="KW-0378">Hydrolase</keyword>
<dbReference type="GO" id="GO:0030145">
    <property type="term" value="F:manganese ion binding"/>
    <property type="evidence" value="ECO:0007669"/>
    <property type="project" value="UniProtKB-UniRule"/>
</dbReference>
<dbReference type="RefSeq" id="WP_104849081.1">
    <property type="nucleotide sequence ID" value="NZ_PKOZ01000003.1"/>
</dbReference>
<evidence type="ECO:0000256" key="9">
    <source>
        <dbReference type="ARBA" id="ARBA00022722"/>
    </source>
</evidence>
<evidence type="ECO:0000256" key="5">
    <source>
        <dbReference type="ARBA" id="ARBA00007383"/>
    </source>
</evidence>
<dbReference type="SUPFAM" id="SSF53098">
    <property type="entry name" value="Ribonuclease H-like"/>
    <property type="match status" value="1"/>
</dbReference>
<dbReference type="GO" id="GO:0006298">
    <property type="term" value="P:mismatch repair"/>
    <property type="evidence" value="ECO:0007669"/>
    <property type="project" value="TreeGrafter"/>
</dbReference>
<dbReference type="InterPro" id="IPR012337">
    <property type="entry name" value="RNaseH-like_sf"/>
</dbReference>
<keyword evidence="8 14" id="KW-0963">Cytoplasm</keyword>
<evidence type="ECO:0000256" key="2">
    <source>
        <dbReference type="ARBA" id="ARBA00001946"/>
    </source>
</evidence>
<evidence type="ECO:0000313" key="19">
    <source>
        <dbReference type="Proteomes" id="UP000239663"/>
    </source>
</evidence>
<gene>
    <name evidence="14" type="primary">rnhB</name>
    <name evidence="18" type="ORF">CYL18_08330</name>
</gene>
<evidence type="ECO:0000256" key="6">
    <source>
        <dbReference type="ARBA" id="ARBA00012180"/>
    </source>
</evidence>
<comment type="function">
    <text evidence="3 14 16">Endonuclease that specifically degrades the RNA of RNA-DNA hybrids.</text>
</comment>
<evidence type="ECO:0000256" key="3">
    <source>
        <dbReference type="ARBA" id="ARBA00004065"/>
    </source>
</evidence>
<dbReference type="GO" id="GO:0032299">
    <property type="term" value="C:ribonuclease H2 complex"/>
    <property type="evidence" value="ECO:0007669"/>
    <property type="project" value="TreeGrafter"/>
</dbReference>
<dbReference type="InterPro" id="IPR022898">
    <property type="entry name" value="RNase_HII"/>
</dbReference>
<dbReference type="InterPro" id="IPR001352">
    <property type="entry name" value="RNase_HII/HIII"/>
</dbReference>
<sequence>MTIAEIKGKLSRIKSLEDPFVTECRSDSRKGIQLALQSLERAIEKERIQRGHFESICVYERDLRRKGYQFIAGVDEAGRGPLAGPVVAAAVILPEDFYLPGLNDSKQLSAQRREEYFQSIHEQAISVSTGIIHSKEIDEINIYEAAKKAMLKAISQLEISPDYCLIDAMEVPLPIEQLSLIKGDAKSASIAAASVIAKETRDRMMMEYAKQHPEYGFEKHMGYGTKSHLEAIERFGPTDWHRMTFAPLKAKQ</sequence>
<organism evidence="18 19">
    <name type="scientific">Pradoshia eiseniae</name>
    <dbReference type="NCBI Taxonomy" id="2064768"/>
    <lineage>
        <taxon>Bacteria</taxon>
        <taxon>Bacillati</taxon>
        <taxon>Bacillota</taxon>
        <taxon>Bacilli</taxon>
        <taxon>Bacillales</taxon>
        <taxon>Bacillaceae</taxon>
        <taxon>Pradoshia</taxon>
    </lineage>
</organism>
<evidence type="ECO:0000259" key="17">
    <source>
        <dbReference type="PROSITE" id="PS51975"/>
    </source>
</evidence>
<reference evidence="18 19" key="1">
    <citation type="submission" date="2017-12" db="EMBL/GenBank/DDBJ databases">
        <title>Taxonomic description and draft genome of Pradoshia cofamensis Gen. nov., sp. nov., a thermotolerant bacillale isolated from anterior gut of earthworm Eisenia fetida.</title>
        <authorList>
            <person name="Saha T."/>
            <person name="Chakraborty R."/>
        </authorList>
    </citation>
    <scope>NUCLEOTIDE SEQUENCE [LARGE SCALE GENOMIC DNA]</scope>
    <source>
        <strain evidence="18 19">EAG3</strain>
    </source>
</reference>
<dbReference type="InterPro" id="IPR036397">
    <property type="entry name" value="RNaseH_sf"/>
</dbReference>